<accession>A0A151JT56</accession>
<reference evidence="1 2" key="1">
    <citation type="submission" date="2016-03" db="EMBL/GenBank/DDBJ databases">
        <title>Trachymyrmex septentrionalis WGS genome.</title>
        <authorList>
            <person name="Nygaard S."/>
            <person name="Hu H."/>
            <person name="Boomsma J."/>
            <person name="Zhang G."/>
        </authorList>
    </citation>
    <scope>NUCLEOTIDE SEQUENCE [LARGE SCALE GENOMIC DNA]</scope>
    <source>
        <strain evidence="1">Tsep2-gDNA-1</strain>
        <tissue evidence="1">Whole body</tissue>
    </source>
</reference>
<dbReference type="Proteomes" id="UP000078541">
    <property type="component" value="Unassembled WGS sequence"/>
</dbReference>
<keyword evidence="2" id="KW-1185">Reference proteome</keyword>
<protein>
    <submittedName>
        <fullName evidence="1">Uncharacterized protein</fullName>
    </submittedName>
</protein>
<proteinExistence type="predicted"/>
<name>A0A151JT56_9HYME</name>
<dbReference type="AlphaFoldDB" id="A0A151JT56"/>
<sequence>MPCDGISTAPIFARLEMLLMAETPAPRLSLHTFFWRLPLLRVRSREEGRGEDKFKSLAFSFPAGFSVFSRKQPVETVNVSRKAFGHSKYDPIANNVWDSHAIQREFVTT</sequence>
<dbReference type="EMBL" id="KQ981972">
    <property type="protein sequence ID" value="KYN31656.1"/>
    <property type="molecule type" value="Genomic_DNA"/>
</dbReference>
<evidence type="ECO:0000313" key="2">
    <source>
        <dbReference type="Proteomes" id="UP000078541"/>
    </source>
</evidence>
<evidence type="ECO:0000313" key="1">
    <source>
        <dbReference type="EMBL" id="KYN31656.1"/>
    </source>
</evidence>
<gene>
    <name evidence="1" type="ORF">ALC56_14058</name>
</gene>
<organism evidence="1 2">
    <name type="scientific">Trachymyrmex septentrionalis</name>
    <dbReference type="NCBI Taxonomy" id="34720"/>
    <lineage>
        <taxon>Eukaryota</taxon>
        <taxon>Metazoa</taxon>
        <taxon>Ecdysozoa</taxon>
        <taxon>Arthropoda</taxon>
        <taxon>Hexapoda</taxon>
        <taxon>Insecta</taxon>
        <taxon>Pterygota</taxon>
        <taxon>Neoptera</taxon>
        <taxon>Endopterygota</taxon>
        <taxon>Hymenoptera</taxon>
        <taxon>Apocrita</taxon>
        <taxon>Aculeata</taxon>
        <taxon>Formicoidea</taxon>
        <taxon>Formicidae</taxon>
        <taxon>Myrmicinae</taxon>
        <taxon>Trachymyrmex</taxon>
    </lineage>
</organism>